<dbReference type="InterPro" id="IPR045249">
    <property type="entry name" value="HARBI1-like"/>
</dbReference>
<evidence type="ECO:0000256" key="6">
    <source>
        <dbReference type="ARBA" id="ARBA00022801"/>
    </source>
</evidence>
<comment type="cofactor">
    <cofactor evidence="1">
        <name>a divalent metal cation</name>
        <dbReference type="ChEBI" id="CHEBI:60240"/>
    </cofactor>
</comment>
<dbReference type="PANTHER" id="PTHR22930:SF293">
    <property type="entry name" value="PROTEIN ALP1-LIKE"/>
    <property type="match status" value="1"/>
</dbReference>
<comment type="subcellular location">
    <subcellularLocation>
        <location evidence="2">Nucleus</location>
    </subcellularLocation>
</comment>
<evidence type="ECO:0000256" key="7">
    <source>
        <dbReference type="ARBA" id="ARBA00023242"/>
    </source>
</evidence>
<name>A0A8J5F9Y5_ZINOF</name>
<dbReference type="GO" id="GO:0016787">
    <property type="term" value="F:hydrolase activity"/>
    <property type="evidence" value="ECO:0007669"/>
    <property type="project" value="UniProtKB-KW"/>
</dbReference>
<dbReference type="GO" id="GO:0004518">
    <property type="term" value="F:nuclease activity"/>
    <property type="evidence" value="ECO:0007669"/>
    <property type="project" value="UniProtKB-KW"/>
</dbReference>
<proteinExistence type="inferred from homology"/>
<evidence type="ECO:0000256" key="1">
    <source>
        <dbReference type="ARBA" id="ARBA00001968"/>
    </source>
</evidence>
<evidence type="ECO:0000313" key="9">
    <source>
        <dbReference type="EMBL" id="KAG6483299.1"/>
    </source>
</evidence>
<keyword evidence="10" id="KW-1185">Reference proteome</keyword>
<reference evidence="9 10" key="1">
    <citation type="submission" date="2020-08" db="EMBL/GenBank/DDBJ databases">
        <title>Plant Genome Project.</title>
        <authorList>
            <person name="Zhang R.-G."/>
        </authorList>
    </citation>
    <scope>NUCLEOTIDE SEQUENCE [LARGE SCALE GENOMIC DNA]</scope>
    <source>
        <tissue evidence="9">Rhizome</tissue>
    </source>
</reference>
<dbReference type="GO" id="GO:0005634">
    <property type="term" value="C:nucleus"/>
    <property type="evidence" value="ECO:0007669"/>
    <property type="project" value="UniProtKB-SubCell"/>
</dbReference>
<dbReference type="AlphaFoldDB" id="A0A8J5F9Y5"/>
<dbReference type="EMBL" id="JACMSC010000016">
    <property type="protein sequence ID" value="KAG6483299.1"/>
    <property type="molecule type" value="Genomic_DNA"/>
</dbReference>
<dbReference type="Pfam" id="PF13359">
    <property type="entry name" value="DDE_Tnp_4"/>
    <property type="match status" value="1"/>
</dbReference>
<organism evidence="9 10">
    <name type="scientific">Zingiber officinale</name>
    <name type="common">Ginger</name>
    <name type="synonym">Amomum zingiber</name>
    <dbReference type="NCBI Taxonomy" id="94328"/>
    <lineage>
        <taxon>Eukaryota</taxon>
        <taxon>Viridiplantae</taxon>
        <taxon>Streptophyta</taxon>
        <taxon>Embryophyta</taxon>
        <taxon>Tracheophyta</taxon>
        <taxon>Spermatophyta</taxon>
        <taxon>Magnoliopsida</taxon>
        <taxon>Liliopsida</taxon>
        <taxon>Zingiberales</taxon>
        <taxon>Zingiberaceae</taxon>
        <taxon>Zingiber</taxon>
    </lineage>
</organism>
<keyword evidence="5" id="KW-0479">Metal-binding</keyword>
<evidence type="ECO:0000256" key="4">
    <source>
        <dbReference type="ARBA" id="ARBA00022722"/>
    </source>
</evidence>
<dbReference type="InterPro" id="IPR027806">
    <property type="entry name" value="HARBI1_dom"/>
</dbReference>
<gene>
    <name evidence="9" type="ORF">ZIOFF_059943</name>
</gene>
<evidence type="ECO:0000256" key="2">
    <source>
        <dbReference type="ARBA" id="ARBA00004123"/>
    </source>
</evidence>
<comment type="similarity">
    <text evidence="3">Belongs to the HARBI1 family.</text>
</comment>
<protein>
    <recommendedName>
        <fullName evidence="8">DDE Tnp4 domain-containing protein</fullName>
    </recommendedName>
</protein>
<evidence type="ECO:0000256" key="3">
    <source>
        <dbReference type="ARBA" id="ARBA00006958"/>
    </source>
</evidence>
<accession>A0A8J5F9Y5</accession>
<keyword evidence="6" id="KW-0378">Hydrolase</keyword>
<sequence>MLSQKKWGITINVLGVFHDVISRSSGLKVPQGCYYLVDARYCNSDEFLAPYRGHKYHLNEWEGRRPEIAKEYFNMKHSRARNVIERCFGLLNGRWKILASPSFFPMQTQVRIIIACCLLHNLICKFMSHDPQECIPDEDDDSDRGTETEYMRIIGPTDQWTAFRNNLAQQMFNNWENEVFDIE</sequence>
<dbReference type="PANTHER" id="PTHR22930">
    <property type="match status" value="1"/>
</dbReference>
<comment type="caution">
    <text evidence="9">The sequence shown here is derived from an EMBL/GenBank/DDBJ whole genome shotgun (WGS) entry which is preliminary data.</text>
</comment>
<evidence type="ECO:0000313" key="10">
    <source>
        <dbReference type="Proteomes" id="UP000734854"/>
    </source>
</evidence>
<evidence type="ECO:0000256" key="5">
    <source>
        <dbReference type="ARBA" id="ARBA00022723"/>
    </source>
</evidence>
<keyword evidence="7" id="KW-0539">Nucleus</keyword>
<dbReference type="Proteomes" id="UP000734854">
    <property type="component" value="Unassembled WGS sequence"/>
</dbReference>
<feature type="domain" description="DDE Tnp4" evidence="8">
    <location>
        <begin position="28"/>
        <end position="121"/>
    </location>
</feature>
<evidence type="ECO:0000259" key="8">
    <source>
        <dbReference type="Pfam" id="PF13359"/>
    </source>
</evidence>
<keyword evidence="4" id="KW-0540">Nuclease</keyword>
<dbReference type="GO" id="GO:0046872">
    <property type="term" value="F:metal ion binding"/>
    <property type="evidence" value="ECO:0007669"/>
    <property type="project" value="UniProtKB-KW"/>
</dbReference>